<keyword evidence="4" id="KW-0805">Transcription regulation</keyword>
<evidence type="ECO:0000256" key="2">
    <source>
        <dbReference type="ARBA" id="ARBA00007526"/>
    </source>
</evidence>
<dbReference type="Pfam" id="PF04934">
    <property type="entry name" value="Med6"/>
    <property type="match status" value="1"/>
</dbReference>
<dbReference type="InterPro" id="IPR007018">
    <property type="entry name" value="Mediator_Med6"/>
</dbReference>
<keyword evidence="10" id="KW-1185">Reference proteome</keyword>
<comment type="subcellular location">
    <subcellularLocation>
        <location evidence="1">Nucleus</location>
    </subcellularLocation>
</comment>
<keyword evidence="5" id="KW-0804">Transcription</keyword>
<keyword evidence="6" id="KW-0539">Nucleus</keyword>
<dbReference type="GO" id="GO:0046983">
    <property type="term" value="F:protein dimerization activity"/>
    <property type="evidence" value="ECO:0007669"/>
    <property type="project" value="InterPro"/>
</dbReference>
<dbReference type="GO" id="GO:0006886">
    <property type="term" value="P:intracellular protein transport"/>
    <property type="evidence" value="ECO:0007669"/>
    <property type="project" value="InterPro"/>
</dbReference>
<dbReference type="InterPro" id="IPR014752">
    <property type="entry name" value="Arrestin-like_C"/>
</dbReference>
<dbReference type="InterPro" id="IPR036638">
    <property type="entry name" value="HLH_DNA-bd_sf"/>
</dbReference>
<dbReference type="Gene3D" id="3.10.450.580">
    <property type="entry name" value="Mediator complex, subunit Med6"/>
    <property type="match status" value="1"/>
</dbReference>
<feature type="region of interest" description="Disordered" evidence="7">
    <location>
        <begin position="168"/>
        <end position="231"/>
    </location>
</feature>
<dbReference type="GO" id="GO:0016592">
    <property type="term" value="C:mediator complex"/>
    <property type="evidence" value="ECO:0007669"/>
    <property type="project" value="InterPro"/>
</dbReference>
<feature type="compositionally biased region" description="Low complexity" evidence="7">
    <location>
        <begin position="207"/>
        <end position="227"/>
    </location>
</feature>
<feature type="compositionally biased region" description="Polar residues" evidence="7">
    <location>
        <begin position="197"/>
        <end position="206"/>
    </location>
</feature>
<dbReference type="FunFam" id="3.10.450.580:FF:000002">
    <property type="entry name" value="Mediator of RNA polymerase II transcription subunit 6"/>
    <property type="match status" value="1"/>
</dbReference>
<dbReference type="SMART" id="SM00353">
    <property type="entry name" value="HLH"/>
    <property type="match status" value="1"/>
</dbReference>
<dbReference type="InterPro" id="IPR028934">
    <property type="entry name" value="Vps26-related"/>
</dbReference>
<feature type="domain" description="BHLH" evidence="8">
    <location>
        <begin position="270"/>
        <end position="319"/>
    </location>
</feature>
<dbReference type="GO" id="GO:0006357">
    <property type="term" value="P:regulation of transcription by RNA polymerase II"/>
    <property type="evidence" value="ECO:0007669"/>
    <property type="project" value="InterPro"/>
</dbReference>
<protein>
    <submittedName>
        <fullName evidence="9">Mediator of RNA polymerase II transcription subunit 6</fullName>
    </submittedName>
</protein>
<evidence type="ECO:0000256" key="1">
    <source>
        <dbReference type="ARBA" id="ARBA00004123"/>
    </source>
</evidence>
<sequence>MAAPLSKFSSSVYNWKLQMMLDLEFSWDSSQAMANIMPILWSSNEEGGYSYGNNIVMQEDTTSSHKPPPAVPMDNFYSSPNCDFAPNNIMPQPQQFIHVGAAQDDFKCHVVNAFDDSLSQSTSSSSQPYIVNQCEIAESGGRDKSIQCHVNGTDDFNQGKNKTVELPKRGNFRVISEDNNSSGSTNPQKSKRPRLLCSSSSNINFQNPNSSSSTSSSYNWNYSSGNNTDQETDPEAIAQMKEMIYRAAAFRPVNLGLDVVEKPRRKNVRISSDPQTVAARQRRERISERIRVLQKLVPGGSKMDTASMLDEAANYLKFLRSQTVKTEVYNDAALSASEPAIVFLLRRVRNYLRGAFKPACNILITFSDGKSRKQVPLRKENGQTVMAPLFQSQDNVAGKITIEPMQGKKIDHSGIKVELLGQIEMYSDRGNYYDFTSLVRELDVPGEMYEKKTYPFEFFTVEMPYEIYNGLNVRLRQIEYHRHPISPCTISDLKFTRVIIVHTIMDEAFFGGIDISVVHWYVLKVTINRGYAGSIIKYWDFVVLNYSPPPSINNSIKMEVGIEDCLHIEFEYNKSKYHLKDVIIGKIYFLLVRIKLKNMDLEIRRRESTGSGTSAHVETETLAKFELMDGTPVRALKFRNQPHETCFLAGSMLNIYNNASIPCFWLAIEASPRTCAGSSLMSMKDVATRVLLEYSVWNSFITFEPGQLRVREHTVYVELVMATPPMPPAGNSLFDGGPPAPPQPPGTDMTGISFRDQLWLNTYPLDRNLVFDYFALSPFYDWTCNNEQLRMRSIHPLDISQLSKMTGTEYMLNEVMEPHLFIIRKQKRDGPEKVTPMLAYYVLDGSIYQAPQLSNVFAARIGRVLYHIQRAFTTAASKLEKIGYVDSENETAVVESKDAKEKIDFKEVKRVDHILASIQRKLPPAPPPPPFPEGYIPPATAETEKGPETQEATESQAPSVDPIIDQGPAKRLKC</sequence>
<dbReference type="OrthoDB" id="3821113at2759"/>
<accession>A0A834T318</accession>
<dbReference type="InterPro" id="IPR011598">
    <property type="entry name" value="bHLH_dom"/>
</dbReference>
<dbReference type="PANTHER" id="PTHR12233">
    <property type="entry name" value="VACUOLAR PROTEIN SORTING 26 RELATED"/>
    <property type="match status" value="1"/>
</dbReference>
<dbReference type="InterPro" id="IPR038566">
    <property type="entry name" value="Mediator_Med6_sf"/>
</dbReference>
<dbReference type="SUPFAM" id="SSF47459">
    <property type="entry name" value="HLH, helix-loop-helix DNA-binding domain"/>
    <property type="match status" value="1"/>
</dbReference>
<reference evidence="9" key="1">
    <citation type="submission" date="2020-09" db="EMBL/GenBank/DDBJ databases">
        <title>Genome-Enabled Discovery of Anthraquinone Biosynthesis in Senna tora.</title>
        <authorList>
            <person name="Kang S.-H."/>
            <person name="Pandey R.P."/>
            <person name="Lee C.-M."/>
            <person name="Sim J.-S."/>
            <person name="Jeong J.-T."/>
            <person name="Choi B.-S."/>
            <person name="Jung M."/>
            <person name="Ginzburg D."/>
            <person name="Zhao K."/>
            <person name="Won S.Y."/>
            <person name="Oh T.-J."/>
            <person name="Yu Y."/>
            <person name="Kim N.-H."/>
            <person name="Lee O.R."/>
            <person name="Lee T.-H."/>
            <person name="Bashyal P."/>
            <person name="Kim T.-S."/>
            <person name="Lee W.-H."/>
            <person name="Kawkins C."/>
            <person name="Kim C.-K."/>
            <person name="Kim J.S."/>
            <person name="Ahn B.O."/>
            <person name="Rhee S.Y."/>
            <person name="Sohng J.K."/>
        </authorList>
    </citation>
    <scope>NUCLEOTIDE SEQUENCE</scope>
    <source>
        <tissue evidence="9">Leaf</tissue>
    </source>
</reference>
<evidence type="ECO:0000256" key="4">
    <source>
        <dbReference type="ARBA" id="ARBA00023015"/>
    </source>
</evidence>
<feature type="region of interest" description="Disordered" evidence="7">
    <location>
        <begin position="919"/>
        <end position="974"/>
    </location>
</feature>
<comment type="similarity">
    <text evidence="2">Belongs to the Mediator complex subunit 6 family.</text>
</comment>
<proteinExistence type="inferred from homology"/>
<name>A0A834T318_9FABA</name>
<dbReference type="PROSITE" id="PS50888">
    <property type="entry name" value="BHLH"/>
    <property type="match status" value="1"/>
</dbReference>
<dbReference type="FunFam" id="2.60.40.640:FF:000012">
    <property type="entry name" value="vacuolar protein sorting-associated protein 26A"/>
    <property type="match status" value="1"/>
</dbReference>
<evidence type="ECO:0000313" key="9">
    <source>
        <dbReference type="EMBL" id="KAF7814182.1"/>
    </source>
</evidence>
<feature type="compositionally biased region" description="Pro residues" evidence="7">
    <location>
        <begin position="923"/>
        <end position="932"/>
    </location>
</feature>
<dbReference type="Gene3D" id="4.10.280.10">
    <property type="entry name" value="Helix-loop-helix DNA-binding domain"/>
    <property type="match status" value="1"/>
</dbReference>
<dbReference type="Pfam" id="PF03643">
    <property type="entry name" value="Vps26"/>
    <property type="match status" value="2"/>
</dbReference>
<comment type="caution">
    <text evidence="9">The sequence shown here is derived from an EMBL/GenBank/DDBJ whole genome shotgun (WGS) entry which is preliminary data.</text>
</comment>
<dbReference type="EMBL" id="JAAIUW010000009">
    <property type="protein sequence ID" value="KAF7814182.1"/>
    <property type="molecule type" value="Genomic_DNA"/>
</dbReference>
<evidence type="ECO:0000259" key="8">
    <source>
        <dbReference type="PROSITE" id="PS50888"/>
    </source>
</evidence>
<evidence type="ECO:0000256" key="5">
    <source>
        <dbReference type="ARBA" id="ARBA00023163"/>
    </source>
</evidence>
<comment type="similarity">
    <text evidence="3">Belongs to the VPS26 family.</text>
</comment>
<dbReference type="Pfam" id="PF00010">
    <property type="entry name" value="HLH"/>
    <property type="match status" value="1"/>
</dbReference>
<evidence type="ECO:0000313" key="10">
    <source>
        <dbReference type="Proteomes" id="UP000634136"/>
    </source>
</evidence>
<feature type="compositionally biased region" description="Polar residues" evidence="7">
    <location>
        <begin position="177"/>
        <end position="188"/>
    </location>
</feature>
<dbReference type="GO" id="GO:0003712">
    <property type="term" value="F:transcription coregulator activity"/>
    <property type="evidence" value="ECO:0007669"/>
    <property type="project" value="InterPro"/>
</dbReference>
<gene>
    <name evidence="9" type="ORF">G2W53_028151</name>
</gene>
<evidence type="ECO:0000256" key="6">
    <source>
        <dbReference type="ARBA" id="ARBA00023242"/>
    </source>
</evidence>
<dbReference type="Proteomes" id="UP000634136">
    <property type="component" value="Unassembled WGS sequence"/>
</dbReference>
<evidence type="ECO:0000256" key="3">
    <source>
        <dbReference type="ARBA" id="ARBA00009100"/>
    </source>
</evidence>
<evidence type="ECO:0000256" key="7">
    <source>
        <dbReference type="SAM" id="MobiDB-lite"/>
    </source>
</evidence>
<organism evidence="9 10">
    <name type="scientific">Senna tora</name>
    <dbReference type="NCBI Taxonomy" id="362788"/>
    <lineage>
        <taxon>Eukaryota</taxon>
        <taxon>Viridiplantae</taxon>
        <taxon>Streptophyta</taxon>
        <taxon>Embryophyta</taxon>
        <taxon>Tracheophyta</taxon>
        <taxon>Spermatophyta</taxon>
        <taxon>Magnoliopsida</taxon>
        <taxon>eudicotyledons</taxon>
        <taxon>Gunneridae</taxon>
        <taxon>Pentapetalae</taxon>
        <taxon>rosids</taxon>
        <taxon>fabids</taxon>
        <taxon>Fabales</taxon>
        <taxon>Fabaceae</taxon>
        <taxon>Caesalpinioideae</taxon>
        <taxon>Cassia clade</taxon>
        <taxon>Senna</taxon>
    </lineage>
</organism>
<dbReference type="AlphaFoldDB" id="A0A834T318"/>
<dbReference type="Gene3D" id="2.60.40.640">
    <property type="match status" value="2"/>
</dbReference>